<dbReference type="RefSeq" id="WP_036787297.1">
    <property type="nucleotide sequence ID" value="NZ_AVBG01000020.1"/>
</dbReference>
<organism evidence="1 2">
    <name type="scientific">Pontibacillus chungwhensis BH030062</name>
    <dbReference type="NCBI Taxonomy" id="1385513"/>
    <lineage>
        <taxon>Bacteria</taxon>
        <taxon>Bacillati</taxon>
        <taxon>Bacillota</taxon>
        <taxon>Bacilli</taxon>
        <taxon>Bacillales</taxon>
        <taxon>Bacillaceae</taxon>
        <taxon>Pontibacillus</taxon>
    </lineage>
</organism>
<reference evidence="1 2" key="1">
    <citation type="submission" date="2013-08" db="EMBL/GenBank/DDBJ databases">
        <title>Genome of Pontibacillus chungwhensis.</title>
        <authorList>
            <person name="Wang Q."/>
            <person name="Wang G."/>
        </authorList>
    </citation>
    <scope>NUCLEOTIDE SEQUENCE [LARGE SCALE GENOMIC DNA]</scope>
    <source>
        <strain evidence="1 2">BH030062</strain>
    </source>
</reference>
<dbReference type="Proteomes" id="UP000030153">
    <property type="component" value="Unassembled WGS sequence"/>
</dbReference>
<dbReference type="OrthoDB" id="1094867at2"/>
<dbReference type="EMBL" id="AVBG01000020">
    <property type="protein sequence ID" value="KGP89868.1"/>
    <property type="molecule type" value="Genomic_DNA"/>
</dbReference>
<dbReference type="InterPro" id="IPR029058">
    <property type="entry name" value="AB_hydrolase_fold"/>
</dbReference>
<dbReference type="SUPFAM" id="SSF53474">
    <property type="entry name" value="alpha/beta-Hydrolases"/>
    <property type="match status" value="1"/>
</dbReference>
<dbReference type="Gene3D" id="3.40.50.1820">
    <property type="entry name" value="alpha/beta hydrolase"/>
    <property type="match status" value="1"/>
</dbReference>
<gene>
    <name evidence="1" type="ORF">N780_09470</name>
</gene>
<name>A0A0A2UT29_9BACI</name>
<evidence type="ECO:0000313" key="1">
    <source>
        <dbReference type="EMBL" id="KGP89868.1"/>
    </source>
</evidence>
<evidence type="ECO:0000313" key="2">
    <source>
        <dbReference type="Proteomes" id="UP000030153"/>
    </source>
</evidence>
<protein>
    <recommendedName>
        <fullName evidence="3">SbsA Ig-like domain-containing protein</fullName>
    </recommendedName>
</protein>
<accession>A0A0A2UT29</accession>
<keyword evidence="2" id="KW-1185">Reference proteome</keyword>
<dbReference type="STRING" id="1385513.N780_09470"/>
<dbReference type="AlphaFoldDB" id="A0A0A2UT29"/>
<evidence type="ECO:0008006" key="3">
    <source>
        <dbReference type="Google" id="ProtNLM"/>
    </source>
</evidence>
<dbReference type="eggNOG" id="COG3291">
    <property type="taxonomic scope" value="Bacteria"/>
</dbReference>
<comment type="caution">
    <text evidence="1">The sequence shown here is derived from an EMBL/GenBank/DDBJ whole genome shotgun (WGS) entry which is preliminary data.</text>
</comment>
<proteinExistence type="predicted"/>
<sequence length="570" mass="64862">MMKTIWFLGVMVMLICILPTEVSAEVSESKKWNVLFSTDMDERTINGETVKVKKLNGDRLEVELHMKAPDKLEVRPPANGYTSGENYILYVSSEVESIDGVPLKEEVFLDFTIEQENNTSKSGNMKTYNHELVSPIDAFEPSVLLGDYSIVEEDIDLMGVARDGENLSRTLKVDGKGLSIGTENGLLPLELNTSYLLKIYMKSGDRHYINFATDGLPALPQDSEGSVVMIPADPAEGFYYPYFLRLPSERYKEKNEGETRRLMVVSNNTGPTNNYLDTLKSTREELNRYMLSRHVPDKLWVPTLMPAFPRYRAGYNGGYFYTHALDRYTMNLKNMLPIMKSDERFLRQIEAEDLAVKDFRNLTRVDLQLEAMIDHAINYLNDRGEGIATDKVFLSGYSAEGNFTNRWAALHPDRVKAVASGGVNSTAIIPMKEYKGEELIYPIGVGDLEELTGESFNLDAYNRVANFMYQGEEDRNDTYQYGDTFGPEEKRLIKKLMGEEMYPTRWENNKRLYFESGANGAFGLYLDTGHEITDEAERDLIEFFKKNRASNALWLPSSSSYVDVDKQTSD</sequence>